<keyword evidence="5 12" id="KW-0808">Transferase</keyword>
<dbReference type="GO" id="GO:0005829">
    <property type="term" value="C:cytosol"/>
    <property type="evidence" value="ECO:0007669"/>
    <property type="project" value="UniProtKB-SubCell"/>
</dbReference>
<evidence type="ECO:0000259" key="11">
    <source>
        <dbReference type="PROSITE" id="PS51363"/>
    </source>
</evidence>
<keyword evidence="4" id="KW-0396">Initiation factor</keyword>
<dbReference type="SMART" id="SM00515">
    <property type="entry name" value="eIF5C"/>
    <property type="match status" value="1"/>
</dbReference>
<organism evidence="12 13">
    <name type="scientific">Linderina pennispora</name>
    <dbReference type="NCBI Taxonomy" id="61395"/>
    <lineage>
        <taxon>Eukaryota</taxon>
        <taxon>Fungi</taxon>
        <taxon>Fungi incertae sedis</taxon>
        <taxon>Zoopagomycota</taxon>
        <taxon>Kickxellomycotina</taxon>
        <taxon>Kickxellomycetes</taxon>
        <taxon>Kickxellales</taxon>
        <taxon>Kickxellaceae</taxon>
        <taxon>Linderina</taxon>
    </lineage>
</organism>
<dbReference type="GO" id="GO:0005085">
    <property type="term" value="F:guanyl-nucleotide exchange factor activity"/>
    <property type="evidence" value="ECO:0007669"/>
    <property type="project" value="InterPro"/>
</dbReference>
<comment type="similarity">
    <text evidence="2">Belongs to the eIF-2B gamma/epsilon subunits family.</text>
</comment>
<dbReference type="InterPro" id="IPR035543">
    <property type="entry name" value="eIF-2B_epsilon_N"/>
</dbReference>
<dbReference type="SUPFAM" id="SSF48371">
    <property type="entry name" value="ARM repeat"/>
    <property type="match status" value="1"/>
</dbReference>
<protein>
    <recommendedName>
        <fullName evidence="7">Translation initiation factor eIF2B subunit epsilon</fullName>
    </recommendedName>
    <alternativeName>
        <fullName evidence="8">eIF2B GDP-GTP exchange factor subunit epsilon</fullName>
    </alternativeName>
</protein>
<dbReference type="PROSITE" id="PS51363">
    <property type="entry name" value="W2"/>
    <property type="match status" value="1"/>
</dbReference>
<evidence type="ECO:0000256" key="5">
    <source>
        <dbReference type="ARBA" id="ARBA00022679"/>
    </source>
</evidence>
<comment type="subcellular location">
    <subcellularLocation>
        <location evidence="1">Cytoplasm</location>
        <location evidence="1">Cytosol</location>
    </subcellularLocation>
</comment>
<evidence type="ECO:0000256" key="1">
    <source>
        <dbReference type="ARBA" id="ARBA00004514"/>
    </source>
</evidence>
<dbReference type="EMBL" id="MCFD01000003">
    <property type="protein sequence ID" value="ORX72196.1"/>
    <property type="molecule type" value="Genomic_DNA"/>
</dbReference>
<sequence length="796" mass="87502">MAPKGNGGKVDREETLKAVVLADSFDQLFQPLSLNKPRCLLPLCNVPMIEYTLEFLSSSGVDEAYIVCQAYPDKLKAYIRQSKWARGYSPMKVVTKVVQGANSVGDALREIDGSSVIRSDFILCTGVVVSNMDLSGLVNAHMANKQKDRDQIMTMLLQEASPSHRLHDKSDESVYVMDPSSNKLLAIHSSPTLPRQNFMRIQTEVITQHDEVELRMDLVDTRVAICSLEALALFTENFDYQTMRRDFVHGILTSDLLSSTIYAHILSGSSCVLSEATAANASSGPAASGGWSDGIMLLDHNGYAAGIADTAAYDAISRDLIGRWAYPLCPDSNPVDGPSYTYHRGAVYKASSVFLGRESRVEHHVVLGPNSYVADFATVSDSVLGVSCRIDEGAVVRGSYLFAGSTIGKNSVVERAMLGERVTVLDNVVIERGCIIGDDVTIGPNVRIKAFTRIARRKPLASESFDDSDFSDSEVEISSDEEDDEDLDDASVRQSDAALAGTVGKPADSVASEAYDTHILGERGIGFVWEANAVDSDDWDEDDDAEEDPRNAHLHWIGSRYSDTVLTASELRDAPPSEDEVSDSESDILELDNTDALASDLAGVHLGQPSSSKSRAMQEDFRRELELTLDRSLSENHAVEVTALEMNTLRMAFDGNLDEMRRIVVEKVLLLADFSALASSLKKVLQKWGDLIKRNIYSNSDQVNVVDIVERHCALSEAVPDDKRAKLFALFVKFLYELDVIEDLTVLAWNHKAGRAGPEAVSEELVQVIQPLVEWLEESDDESEEDDDEDDESEEE</sequence>
<dbReference type="Pfam" id="PF25084">
    <property type="entry name" value="LbH_EIF2B"/>
    <property type="match status" value="1"/>
</dbReference>
<dbReference type="InterPro" id="IPR018357">
    <property type="entry name" value="Hexapep_transf_CS"/>
</dbReference>
<dbReference type="Pfam" id="PF02020">
    <property type="entry name" value="W2"/>
    <property type="match status" value="1"/>
</dbReference>
<dbReference type="Gene3D" id="2.160.10.10">
    <property type="entry name" value="Hexapeptide repeat proteins"/>
    <property type="match status" value="1"/>
</dbReference>
<dbReference type="OrthoDB" id="424572at2759"/>
<keyword evidence="6" id="KW-0648">Protein biosynthesis</keyword>
<dbReference type="InterPro" id="IPR044123">
    <property type="entry name" value="W2_eIF2B_epsilon"/>
</dbReference>
<dbReference type="Pfam" id="PF00483">
    <property type="entry name" value="NTP_transferase"/>
    <property type="match status" value="1"/>
</dbReference>
<evidence type="ECO:0000256" key="9">
    <source>
        <dbReference type="ARBA" id="ARBA00046432"/>
    </source>
</evidence>
<dbReference type="GO" id="GO:0003743">
    <property type="term" value="F:translation initiation factor activity"/>
    <property type="evidence" value="ECO:0007669"/>
    <property type="project" value="UniProtKB-KW"/>
</dbReference>
<accession>A0A1Y1WG53</accession>
<dbReference type="STRING" id="61395.A0A1Y1WG53"/>
<dbReference type="GO" id="GO:0031369">
    <property type="term" value="F:translation initiation factor binding"/>
    <property type="evidence" value="ECO:0007669"/>
    <property type="project" value="InterPro"/>
</dbReference>
<gene>
    <name evidence="12" type="ORF">DL89DRAFT_265822</name>
</gene>
<dbReference type="InterPro" id="IPR016024">
    <property type="entry name" value="ARM-type_fold"/>
</dbReference>
<reference evidence="12 13" key="1">
    <citation type="submission" date="2016-07" db="EMBL/GenBank/DDBJ databases">
        <title>Pervasive Adenine N6-methylation of Active Genes in Fungi.</title>
        <authorList>
            <consortium name="DOE Joint Genome Institute"/>
            <person name="Mondo S.J."/>
            <person name="Dannebaum R.O."/>
            <person name="Kuo R.C."/>
            <person name="Labutti K."/>
            <person name="Haridas S."/>
            <person name="Kuo A."/>
            <person name="Salamov A."/>
            <person name="Ahrendt S.R."/>
            <person name="Lipzen A."/>
            <person name="Sullivan W."/>
            <person name="Andreopoulos W.B."/>
            <person name="Clum A."/>
            <person name="Lindquist E."/>
            <person name="Daum C."/>
            <person name="Ramamoorthy G.K."/>
            <person name="Gryganskyi A."/>
            <person name="Culley D."/>
            <person name="Magnuson J.K."/>
            <person name="James T.Y."/>
            <person name="O'Malley M.A."/>
            <person name="Stajich J.E."/>
            <person name="Spatafora J.W."/>
            <person name="Visel A."/>
            <person name="Grigoriev I.V."/>
        </authorList>
    </citation>
    <scope>NUCLEOTIDE SEQUENCE [LARGE SCALE GENOMIC DNA]</scope>
    <source>
        <strain evidence="12 13">ATCC 12442</strain>
    </source>
</reference>
<comment type="subunit">
    <text evidence="9">Component of the translation initiation factor 2B (eIF2B) complex which is a heterodecamer of two sets of five different subunits: alpha, beta, gamma, delta and epsilon. Subunits alpha, beta and delta comprise a regulatory subcomplex and subunits epsilon and gamma comprise a catalytic subcomplex. Within the complex, the hexameric regulatory complex resides at the center, with the two heterodimeric catalytic subcomplexes bound on opposite sides.</text>
</comment>
<dbReference type="Gene3D" id="1.25.40.180">
    <property type="match status" value="1"/>
</dbReference>
<dbReference type="CDD" id="cd04197">
    <property type="entry name" value="eIF-2B_epsilon_N"/>
    <property type="match status" value="1"/>
</dbReference>
<dbReference type="InterPro" id="IPR003307">
    <property type="entry name" value="W2_domain"/>
</dbReference>
<dbReference type="GO" id="GO:0016740">
    <property type="term" value="F:transferase activity"/>
    <property type="evidence" value="ECO:0007669"/>
    <property type="project" value="UniProtKB-KW"/>
</dbReference>
<dbReference type="InterPro" id="IPR029044">
    <property type="entry name" value="Nucleotide-diphossugar_trans"/>
</dbReference>
<comment type="caution">
    <text evidence="12">The sequence shown here is derived from an EMBL/GenBank/DDBJ whole genome shotgun (WGS) entry which is preliminary data.</text>
</comment>
<dbReference type="InterPro" id="IPR005835">
    <property type="entry name" value="NTP_transferase_dom"/>
</dbReference>
<dbReference type="Proteomes" id="UP000193922">
    <property type="component" value="Unassembled WGS sequence"/>
</dbReference>
<proteinExistence type="inferred from homology"/>
<evidence type="ECO:0000256" key="6">
    <source>
        <dbReference type="ARBA" id="ARBA00022917"/>
    </source>
</evidence>
<dbReference type="SUPFAM" id="SSF53448">
    <property type="entry name" value="Nucleotide-diphospho-sugar transferases"/>
    <property type="match status" value="1"/>
</dbReference>
<dbReference type="InterPro" id="IPR051956">
    <property type="entry name" value="eIF2B_epsilon"/>
</dbReference>
<evidence type="ECO:0000256" key="3">
    <source>
        <dbReference type="ARBA" id="ARBA00022490"/>
    </source>
</evidence>
<evidence type="ECO:0000256" key="4">
    <source>
        <dbReference type="ARBA" id="ARBA00022540"/>
    </source>
</evidence>
<evidence type="ECO:0000256" key="8">
    <source>
        <dbReference type="ARBA" id="ARBA00044345"/>
    </source>
</evidence>
<dbReference type="SUPFAM" id="SSF51161">
    <property type="entry name" value="Trimeric LpxA-like enzymes"/>
    <property type="match status" value="1"/>
</dbReference>
<evidence type="ECO:0000313" key="12">
    <source>
        <dbReference type="EMBL" id="ORX72196.1"/>
    </source>
</evidence>
<dbReference type="InterPro" id="IPR011004">
    <property type="entry name" value="Trimer_LpxA-like_sf"/>
</dbReference>
<evidence type="ECO:0000256" key="7">
    <source>
        <dbReference type="ARBA" id="ARBA00044144"/>
    </source>
</evidence>
<keyword evidence="13" id="KW-1185">Reference proteome</keyword>
<dbReference type="GeneID" id="63803483"/>
<evidence type="ECO:0000313" key="13">
    <source>
        <dbReference type="Proteomes" id="UP000193922"/>
    </source>
</evidence>
<evidence type="ECO:0000256" key="10">
    <source>
        <dbReference type="SAM" id="MobiDB-lite"/>
    </source>
</evidence>
<dbReference type="PANTHER" id="PTHR45887">
    <property type="entry name" value="TRANSLATION INITIATION FACTOR EIF-2B SUBUNIT EPSILON"/>
    <property type="match status" value="1"/>
</dbReference>
<dbReference type="InterPro" id="IPR056764">
    <property type="entry name" value="LbH_EIF2B3/5"/>
</dbReference>
<dbReference type="CDD" id="cd11558">
    <property type="entry name" value="W2_eIF2B_epsilon"/>
    <property type="match status" value="1"/>
</dbReference>
<dbReference type="RefSeq" id="XP_040745620.1">
    <property type="nucleotide sequence ID" value="XM_040886835.1"/>
</dbReference>
<feature type="domain" description="W2" evidence="11">
    <location>
        <begin position="615"/>
        <end position="786"/>
    </location>
</feature>
<feature type="compositionally biased region" description="Acidic residues" evidence="10">
    <location>
        <begin position="464"/>
        <end position="489"/>
    </location>
</feature>
<dbReference type="Gene3D" id="3.90.550.10">
    <property type="entry name" value="Spore Coat Polysaccharide Biosynthesis Protein SpsA, Chain A"/>
    <property type="match status" value="1"/>
</dbReference>
<evidence type="ECO:0000256" key="2">
    <source>
        <dbReference type="ARBA" id="ARBA00007878"/>
    </source>
</evidence>
<feature type="region of interest" description="Disordered" evidence="10">
    <location>
        <begin position="775"/>
        <end position="796"/>
    </location>
</feature>
<dbReference type="AlphaFoldDB" id="A0A1Y1WG53"/>
<feature type="region of interest" description="Disordered" evidence="10">
    <location>
        <begin position="463"/>
        <end position="492"/>
    </location>
</feature>
<dbReference type="PROSITE" id="PS00101">
    <property type="entry name" value="HEXAPEP_TRANSFERASES"/>
    <property type="match status" value="1"/>
</dbReference>
<name>A0A1Y1WG53_9FUNG</name>
<dbReference type="PANTHER" id="PTHR45887:SF1">
    <property type="entry name" value="TRANSLATION INITIATION FACTOR EIF-2B SUBUNIT EPSILON"/>
    <property type="match status" value="1"/>
</dbReference>
<dbReference type="GO" id="GO:0005851">
    <property type="term" value="C:eukaryotic translation initiation factor 2B complex"/>
    <property type="evidence" value="ECO:0007669"/>
    <property type="project" value="TreeGrafter"/>
</dbReference>
<keyword evidence="3" id="KW-0963">Cytoplasm</keyword>